<evidence type="ECO:0000256" key="1">
    <source>
        <dbReference type="SAM" id="MobiDB-lite"/>
    </source>
</evidence>
<proteinExistence type="predicted"/>
<evidence type="ECO:0000313" key="3">
    <source>
        <dbReference type="Proteomes" id="UP001157418"/>
    </source>
</evidence>
<sequence length="207" mass="22813">MAGATKVRRLASHVDVVNGNNREGVDGALVDGNNRYDYGSTLEYDTVDGEYGDWVISCLTVADEIAGSLCTDDIFHYHAMIDGNALDSNFGLIISQEQKFNIRDIAPEFGSASESTKVLIIGKFTCDSYTSKNKWYYKWVISCSLSLPENTITATIVSPCSNIEICTTLFLVHSFIRSSSTFHQLPSNTRHPSQHAIIHIQPPSPNS</sequence>
<reference evidence="2 3" key="1">
    <citation type="submission" date="2022-01" db="EMBL/GenBank/DDBJ databases">
        <authorList>
            <person name="Xiong W."/>
            <person name="Schranz E."/>
        </authorList>
    </citation>
    <scope>NUCLEOTIDE SEQUENCE [LARGE SCALE GENOMIC DNA]</scope>
</reference>
<organism evidence="2 3">
    <name type="scientific">Lactuca virosa</name>
    <dbReference type="NCBI Taxonomy" id="75947"/>
    <lineage>
        <taxon>Eukaryota</taxon>
        <taxon>Viridiplantae</taxon>
        <taxon>Streptophyta</taxon>
        <taxon>Embryophyta</taxon>
        <taxon>Tracheophyta</taxon>
        <taxon>Spermatophyta</taxon>
        <taxon>Magnoliopsida</taxon>
        <taxon>eudicotyledons</taxon>
        <taxon>Gunneridae</taxon>
        <taxon>Pentapetalae</taxon>
        <taxon>asterids</taxon>
        <taxon>campanulids</taxon>
        <taxon>Asterales</taxon>
        <taxon>Asteraceae</taxon>
        <taxon>Cichorioideae</taxon>
        <taxon>Cichorieae</taxon>
        <taxon>Lactucinae</taxon>
        <taxon>Lactuca</taxon>
    </lineage>
</organism>
<protein>
    <recommendedName>
        <fullName evidence="4">Dirigent protein</fullName>
    </recommendedName>
</protein>
<comment type="caution">
    <text evidence="2">The sequence shown here is derived from an EMBL/GenBank/DDBJ whole genome shotgun (WGS) entry which is preliminary data.</text>
</comment>
<gene>
    <name evidence="2" type="ORF">LVIROSA_LOCUS8686</name>
</gene>
<dbReference type="EMBL" id="CAKMRJ010001112">
    <property type="protein sequence ID" value="CAH1421276.1"/>
    <property type="molecule type" value="Genomic_DNA"/>
</dbReference>
<dbReference type="AlphaFoldDB" id="A0AAU9M717"/>
<evidence type="ECO:0000313" key="2">
    <source>
        <dbReference type="EMBL" id="CAH1421276.1"/>
    </source>
</evidence>
<accession>A0AAU9M717</accession>
<dbReference type="Proteomes" id="UP001157418">
    <property type="component" value="Unassembled WGS sequence"/>
</dbReference>
<feature type="region of interest" description="Disordered" evidence="1">
    <location>
        <begin position="187"/>
        <end position="207"/>
    </location>
</feature>
<name>A0AAU9M717_9ASTR</name>
<evidence type="ECO:0008006" key="4">
    <source>
        <dbReference type="Google" id="ProtNLM"/>
    </source>
</evidence>
<keyword evidence="3" id="KW-1185">Reference proteome</keyword>